<proteinExistence type="predicted"/>
<gene>
    <name evidence="2" type="ORF">KUTeg_020061</name>
</gene>
<evidence type="ECO:0000256" key="1">
    <source>
        <dbReference type="SAM" id="MobiDB-lite"/>
    </source>
</evidence>
<feature type="compositionally biased region" description="Polar residues" evidence="1">
    <location>
        <begin position="162"/>
        <end position="176"/>
    </location>
</feature>
<comment type="caution">
    <text evidence="2">The sequence shown here is derived from an EMBL/GenBank/DDBJ whole genome shotgun (WGS) entry which is preliminary data.</text>
</comment>
<dbReference type="PANTHER" id="PTHR11505">
    <property type="entry name" value="L1 TRANSPOSABLE ELEMENT-RELATED"/>
    <property type="match status" value="1"/>
</dbReference>
<keyword evidence="3" id="KW-1185">Reference proteome</keyword>
<evidence type="ECO:0000313" key="3">
    <source>
        <dbReference type="Proteomes" id="UP001217089"/>
    </source>
</evidence>
<evidence type="ECO:0000313" key="2">
    <source>
        <dbReference type="EMBL" id="KAJ8301074.1"/>
    </source>
</evidence>
<feature type="region of interest" description="Disordered" evidence="1">
    <location>
        <begin position="153"/>
        <end position="176"/>
    </location>
</feature>
<dbReference type="EMBL" id="JARBDR010000918">
    <property type="protein sequence ID" value="KAJ8301074.1"/>
    <property type="molecule type" value="Genomic_DNA"/>
</dbReference>
<sequence length="199" mass="22693">MDQQEQYSRRNAIRIAGIAENKDENTNKIVLDIAKRANLDITLSDIDRSHRVGPPNMGRNRQIIVKFTNYRAKYKLMKSRKYFKRSADPIFKSVYINEDLTKARSNLYNAARTYVKNKHCHKCWTWDGKVFVTDTKDRKIRIDSLKDLIVLSQPPAPHHGKSSSQATHNGQSQTNNPTVLSYAAALSATSHMDVTSNSV</sequence>
<organism evidence="2 3">
    <name type="scientific">Tegillarca granosa</name>
    <name type="common">Malaysian cockle</name>
    <name type="synonym">Anadara granosa</name>
    <dbReference type="NCBI Taxonomy" id="220873"/>
    <lineage>
        <taxon>Eukaryota</taxon>
        <taxon>Metazoa</taxon>
        <taxon>Spiralia</taxon>
        <taxon>Lophotrochozoa</taxon>
        <taxon>Mollusca</taxon>
        <taxon>Bivalvia</taxon>
        <taxon>Autobranchia</taxon>
        <taxon>Pteriomorphia</taxon>
        <taxon>Arcoida</taxon>
        <taxon>Arcoidea</taxon>
        <taxon>Arcidae</taxon>
        <taxon>Tegillarca</taxon>
    </lineage>
</organism>
<accession>A0ABQ9E6V0</accession>
<dbReference type="Gene3D" id="3.30.70.1820">
    <property type="entry name" value="L1 transposable element, RRM domain"/>
    <property type="match status" value="1"/>
</dbReference>
<reference evidence="2 3" key="1">
    <citation type="submission" date="2022-12" db="EMBL/GenBank/DDBJ databases">
        <title>Chromosome-level genome of Tegillarca granosa.</title>
        <authorList>
            <person name="Kim J."/>
        </authorList>
    </citation>
    <scope>NUCLEOTIDE SEQUENCE [LARGE SCALE GENOMIC DNA]</scope>
    <source>
        <strain evidence="2">Teg-2019</strain>
        <tissue evidence="2">Adductor muscle</tissue>
    </source>
</reference>
<name>A0ABQ9E6V0_TEGGR</name>
<protein>
    <submittedName>
        <fullName evidence="2">Uncharacterized protein</fullName>
    </submittedName>
</protein>
<dbReference type="InterPro" id="IPR004244">
    <property type="entry name" value="Transposase_22"/>
</dbReference>
<dbReference type="Proteomes" id="UP001217089">
    <property type="component" value="Unassembled WGS sequence"/>
</dbReference>